<comment type="cofactor">
    <cofactor evidence="1">
        <name>Mg(2+)</name>
        <dbReference type="ChEBI" id="CHEBI:18420"/>
    </cofactor>
</comment>
<organism evidence="7 8">
    <name type="scientific">Actinomyces ruminicola</name>
    <dbReference type="NCBI Taxonomy" id="332524"/>
    <lineage>
        <taxon>Bacteria</taxon>
        <taxon>Bacillati</taxon>
        <taxon>Actinomycetota</taxon>
        <taxon>Actinomycetes</taxon>
        <taxon>Actinomycetales</taxon>
        <taxon>Actinomycetaceae</taxon>
        <taxon>Actinomyces</taxon>
    </lineage>
</organism>
<dbReference type="InterPro" id="IPR000092">
    <property type="entry name" value="Polyprenyl_synt"/>
</dbReference>
<keyword evidence="5" id="KW-0460">Magnesium</keyword>
<evidence type="ECO:0000256" key="1">
    <source>
        <dbReference type="ARBA" id="ARBA00001946"/>
    </source>
</evidence>
<dbReference type="CDD" id="cd00685">
    <property type="entry name" value="Trans_IPPS_HT"/>
    <property type="match status" value="1"/>
</dbReference>
<reference evidence="8" key="1">
    <citation type="submission" date="2016-10" db="EMBL/GenBank/DDBJ databases">
        <authorList>
            <person name="Varghese N."/>
            <person name="Submissions S."/>
        </authorList>
    </citation>
    <scope>NUCLEOTIDE SEQUENCE [LARGE SCALE GENOMIC DNA]</scope>
    <source>
        <strain evidence="8">DSM 27982</strain>
    </source>
</reference>
<dbReference type="PROSITE" id="PS00444">
    <property type="entry name" value="POLYPRENYL_SYNTHASE_2"/>
    <property type="match status" value="1"/>
</dbReference>
<name>A0A1H0DUA8_9ACTO</name>
<keyword evidence="8" id="KW-1185">Reference proteome</keyword>
<dbReference type="InterPro" id="IPR008949">
    <property type="entry name" value="Isoprenoid_synthase_dom_sf"/>
</dbReference>
<proteinExistence type="inferred from homology"/>
<accession>A0A1H0DUA8</accession>
<dbReference type="GO" id="GO:0046872">
    <property type="term" value="F:metal ion binding"/>
    <property type="evidence" value="ECO:0007669"/>
    <property type="project" value="UniProtKB-KW"/>
</dbReference>
<dbReference type="PROSITE" id="PS00723">
    <property type="entry name" value="POLYPRENYL_SYNTHASE_1"/>
    <property type="match status" value="1"/>
</dbReference>
<sequence>MTEVDVLLPLVRGAVDARLEHVLARLRAQWPAPSTAADELFDAAATALTGGKRMRAVLGAVGLALLNEDHAGSVDQVSRERHDSSGTADRVAVLAGPTAARLGAALELYQASALVHDDVIDAADTRRGQPSAHRRYASRHRQAGWRGSADGYGVSAAILLGDLLMAASATEMGAAAATAERGAARAARDAFDAMTTEVAVGQFLDVHHEVLPLPDPTDHPVAAGTAMREAALEVVRHKSARYSVMYPLVVGALLAGVDPRSELLEALKVFGEEIGIAFQLRDDVLGVFGDPALTGKPAGDDLREGKRTVLLALTWQRCNDAGRALLTRVLTQGAAASAADVAATADIIRDCGALAAHEEEIAAHTATGLGALDAVPSALSDAPRETLTALAHLLTARRS</sequence>
<protein>
    <submittedName>
        <fullName evidence="7">Geranylgeranyl diphosphate synthase, type I</fullName>
    </submittedName>
</protein>
<evidence type="ECO:0000313" key="7">
    <source>
        <dbReference type="EMBL" id="SDN73764.1"/>
    </source>
</evidence>
<dbReference type="GO" id="GO:0008299">
    <property type="term" value="P:isoprenoid biosynthetic process"/>
    <property type="evidence" value="ECO:0007669"/>
    <property type="project" value="InterPro"/>
</dbReference>
<dbReference type="InterPro" id="IPR033749">
    <property type="entry name" value="Polyprenyl_synt_CS"/>
</dbReference>
<evidence type="ECO:0000256" key="3">
    <source>
        <dbReference type="ARBA" id="ARBA00022679"/>
    </source>
</evidence>
<dbReference type="PANTHER" id="PTHR12001">
    <property type="entry name" value="GERANYLGERANYL PYROPHOSPHATE SYNTHASE"/>
    <property type="match status" value="1"/>
</dbReference>
<dbReference type="EMBL" id="FNIM01000012">
    <property type="protein sequence ID" value="SDN73764.1"/>
    <property type="molecule type" value="Genomic_DNA"/>
</dbReference>
<keyword evidence="3 6" id="KW-0808">Transferase</keyword>
<comment type="similarity">
    <text evidence="2 6">Belongs to the FPP/GGPP synthase family.</text>
</comment>
<dbReference type="Gene3D" id="1.10.600.10">
    <property type="entry name" value="Farnesyl Diphosphate Synthase"/>
    <property type="match status" value="1"/>
</dbReference>
<dbReference type="PANTHER" id="PTHR12001:SF85">
    <property type="entry name" value="SHORT CHAIN ISOPRENYL DIPHOSPHATE SYNTHASE"/>
    <property type="match status" value="1"/>
</dbReference>
<dbReference type="AlphaFoldDB" id="A0A1H0DUA8"/>
<dbReference type="RefSeq" id="WP_092537034.1">
    <property type="nucleotide sequence ID" value="NZ_FNIM01000012.1"/>
</dbReference>
<evidence type="ECO:0000313" key="8">
    <source>
        <dbReference type="Proteomes" id="UP000198541"/>
    </source>
</evidence>
<evidence type="ECO:0000256" key="2">
    <source>
        <dbReference type="ARBA" id="ARBA00006706"/>
    </source>
</evidence>
<evidence type="ECO:0000256" key="6">
    <source>
        <dbReference type="RuleBase" id="RU004466"/>
    </source>
</evidence>
<evidence type="ECO:0000256" key="4">
    <source>
        <dbReference type="ARBA" id="ARBA00022723"/>
    </source>
</evidence>
<dbReference type="STRING" id="332524.SAMN04487766_106118"/>
<dbReference type="GO" id="GO:0004659">
    <property type="term" value="F:prenyltransferase activity"/>
    <property type="evidence" value="ECO:0007669"/>
    <property type="project" value="InterPro"/>
</dbReference>
<dbReference type="SUPFAM" id="SSF48576">
    <property type="entry name" value="Terpenoid synthases"/>
    <property type="match status" value="1"/>
</dbReference>
<keyword evidence="4" id="KW-0479">Metal-binding</keyword>
<evidence type="ECO:0000256" key="5">
    <source>
        <dbReference type="ARBA" id="ARBA00022842"/>
    </source>
</evidence>
<dbReference type="Pfam" id="PF00348">
    <property type="entry name" value="polyprenyl_synt"/>
    <property type="match status" value="1"/>
</dbReference>
<dbReference type="SFLD" id="SFLDS00005">
    <property type="entry name" value="Isoprenoid_Synthase_Type_I"/>
    <property type="match status" value="1"/>
</dbReference>
<gene>
    <name evidence="7" type="ORF">SAMN05216355_11224</name>
</gene>
<dbReference type="Proteomes" id="UP000198541">
    <property type="component" value="Unassembled WGS sequence"/>
</dbReference>